<reference evidence="14" key="1">
    <citation type="submission" date="2019-03" db="EMBL/GenBank/DDBJ databases">
        <authorList>
            <person name="Mank J."/>
            <person name="Almeida P."/>
        </authorList>
    </citation>
    <scope>NUCLEOTIDE SEQUENCE</scope>
    <source>
        <strain evidence="14">78183</strain>
    </source>
</reference>
<keyword evidence="4 10" id="KW-0963">Cytoplasm</keyword>
<keyword evidence="6 9" id="KW-0694">RNA-binding</keyword>
<dbReference type="Pfam" id="PF00658">
    <property type="entry name" value="MLLE"/>
    <property type="match status" value="1"/>
</dbReference>
<comment type="function">
    <text evidence="8">Binds the poly(A) tail of mRNA. Appears to be an important mediator of the multiple roles of the poly(A) tail in mRNA biogenesis, stability and translation.</text>
</comment>
<dbReference type="SMART" id="SM00360">
    <property type="entry name" value="RRM"/>
    <property type="match status" value="4"/>
</dbReference>
<dbReference type="FunFam" id="3.30.70.330:FF:000500">
    <property type="entry name" value="Polyadenylate-binding protein"/>
    <property type="match status" value="1"/>
</dbReference>
<comment type="subcellular location">
    <subcellularLocation>
        <location evidence="2 10">Cytoplasm</location>
    </subcellularLocation>
    <subcellularLocation>
        <location evidence="1">Nucleus</location>
    </subcellularLocation>
</comment>
<comment type="similarity">
    <text evidence="3 10">Belongs to the polyadenylate-binding protein type-1 family.</text>
</comment>
<dbReference type="InterPro" id="IPR000504">
    <property type="entry name" value="RRM_dom"/>
</dbReference>
<evidence type="ECO:0000256" key="1">
    <source>
        <dbReference type="ARBA" id="ARBA00004123"/>
    </source>
</evidence>
<dbReference type="AlphaFoldDB" id="A0A6N2KVX2"/>
<feature type="domain" description="PABC" evidence="13">
    <location>
        <begin position="512"/>
        <end position="632"/>
    </location>
</feature>
<dbReference type="Gene3D" id="1.10.1900.10">
    <property type="entry name" value="c-terminal domain of poly(a) binding protein"/>
    <property type="match status" value="1"/>
</dbReference>
<dbReference type="SMART" id="SM00517">
    <property type="entry name" value="PolyA"/>
    <property type="match status" value="1"/>
</dbReference>
<dbReference type="InterPro" id="IPR006515">
    <property type="entry name" value="PABP_1234"/>
</dbReference>
<evidence type="ECO:0000256" key="8">
    <source>
        <dbReference type="ARBA" id="ARBA00054110"/>
    </source>
</evidence>
<dbReference type="SUPFAM" id="SSF54928">
    <property type="entry name" value="RNA-binding domain, RBD"/>
    <property type="match status" value="3"/>
</dbReference>
<dbReference type="PANTHER" id="PTHR24012">
    <property type="entry name" value="RNA BINDING PROTEIN"/>
    <property type="match status" value="1"/>
</dbReference>
<dbReference type="GO" id="GO:0003723">
    <property type="term" value="F:RNA binding"/>
    <property type="evidence" value="ECO:0007669"/>
    <property type="project" value="UniProtKB-UniRule"/>
</dbReference>
<evidence type="ECO:0000256" key="10">
    <source>
        <dbReference type="RuleBase" id="RU362004"/>
    </source>
</evidence>
<dbReference type="EMBL" id="CAADRP010000358">
    <property type="protein sequence ID" value="VFU27405.1"/>
    <property type="molecule type" value="Genomic_DNA"/>
</dbReference>
<dbReference type="SUPFAM" id="SSF63570">
    <property type="entry name" value="PABC (PABP) domain"/>
    <property type="match status" value="2"/>
</dbReference>
<dbReference type="NCBIfam" id="TIGR01628">
    <property type="entry name" value="PABP-1234"/>
    <property type="match status" value="1"/>
</dbReference>
<evidence type="ECO:0000256" key="5">
    <source>
        <dbReference type="ARBA" id="ARBA00022737"/>
    </source>
</evidence>
<dbReference type="Pfam" id="PF00076">
    <property type="entry name" value="RRM_1"/>
    <property type="match status" value="4"/>
</dbReference>
<feature type="domain" description="RRM" evidence="12">
    <location>
        <begin position="5"/>
        <end position="83"/>
    </location>
</feature>
<organism evidence="14">
    <name type="scientific">Salix viminalis</name>
    <name type="common">Common osier</name>
    <name type="synonym">Basket willow</name>
    <dbReference type="NCBI Taxonomy" id="40686"/>
    <lineage>
        <taxon>Eukaryota</taxon>
        <taxon>Viridiplantae</taxon>
        <taxon>Streptophyta</taxon>
        <taxon>Embryophyta</taxon>
        <taxon>Tracheophyta</taxon>
        <taxon>Spermatophyta</taxon>
        <taxon>Magnoliopsida</taxon>
        <taxon>eudicotyledons</taxon>
        <taxon>Gunneridae</taxon>
        <taxon>Pentapetalae</taxon>
        <taxon>rosids</taxon>
        <taxon>fabids</taxon>
        <taxon>Malpighiales</taxon>
        <taxon>Salicaceae</taxon>
        <taxon>Saliceae</taxon>
        <taxon>Salix</taxon>
    </lineage>
</organism>
<feature type="region of interest" description="Disordered" evidence="11">
    <location>
        <begin position="478"/>
        <end position="510"/>
    </location>
</feature>
<evidence type="ECO:0000256" key="11">
    <source>
        <dbReference type="SAM" id="MobiDB-lite"/>
    </source>
</evidence>
<gene>
    <name evidence="14" type="ORF">SVIM_LOCUS81823</name>
</gene>
<dbReference type="InterPro" id="IPR012677">
    <property type="entry name" value="Nucleotide-bd_a/b_plait_sf"/>
</dbReference>
<evidence type="ECO:0000256" key="3">
    <source>
        <dbReference type="ARBA" id="ARBA00008557"/>
    </source>
</evidence>
<dbReference type="Gene3D" id="3.30.70.330">
    <property type="match status" value="4"/>
</dbReference>
<name>A0A6N2KVX2_SALVM</name>
<dbReference type="SMART" id="SM00361">
    <property type="entry name" value="RRM_1"/>
    <property type="match status" value="3"/>
</dbReference>
<evidence type="ECO:0000256" key="6">
    <source>
        <dbReference type="ARBA" id="ARBA00022884"/>
    </source>
</evidence>
<dbReference type="FunFam" id="3.30.70.330:FF:000651">
    <property type="entry name" value="Poly(A) binding protein cytoplasmic 1 like"/>
    <property type="match status" value="1"/>
</dbReference>
<evidence type="ECO:0000313" key="14">
    <source>
        <dbReference type="EMBL" id="VFU27405.1"/>
    </source>
</evidence>
<protein>
    <recommendedName>
        <fullName evidence="10">Polyadenylate-binding protein</fullName>
        <shortName evidence="10">PABP</shortName>
    </recommendedName>
</protein>
<feature type="domain" description="RRM" evidence="12">
    <location>
        <begin position="184"/>
        <end position="261"/>
    </location>
</feature>
<evidence type="ECO:0000256" key="9">
    <source>
        <dbReference type="PROSITE-ProRule" id="PRU00176"/>
    </source>
</evidence>
<dbReference type="GO" id="GO:0005634">
    <property type="term" value="C:nucleus"/>
    <property type="evidence" value="ECO:0007669"/>
    <property type="project" value="UniProtKB-SubCell"/>
</dbReference>
<evidence type="ECO:0000256" key="2">
    <source>
        <dbReference type="ARBA" id="ARBA00004496"/>
    </source>
</evidence>
<evidence type="ECO:0000256" key="7">
    <source>
        <dbReference type="ARBA" id="ARBA00023242"/>
    </source>
</evidence>
<keyword evidence="5" id="KW-0677">Repeat</keyword>
<evidence type="ECO:0000256" key="4">
    <source>
        <dbReference type="ARBA" id="ARBA00022490"/>
    </source>
</evidence>
<dbReference type="PROSITE" id="PS50102">
    <property type="entry name" value="RRM"/>
    <property type="match status" value="4"/>
</dbReference>
<feature type="domain" description="RRM" evidence="12">
    <location>
        <begin position="93"/>
        <end position="170"/>
    </location>
</feature>
<feature type="domain" description="RRM" evidence="12">
    <location>
        <begin position="287"/>
        <end position="364"/>
    </location>
</feature>
<dbReference type="InterPro" id="IPR002004">
    <property type="entry name" value="PABP_HYD_C"/>
</dbReference>
<evidence type="ECO:0000259" key="12">
    <source>
        <dbReference type="PROSITE" id="PS50102"/>
    </source>
</evidence>
<proteinExistence type="inferred from homology"/>
<accession>A0A6N2KVX2</accession>
<keyword evidence="7" id="KW-0539">Nucleus</keyword>
<dbReference type="InterPro" id="IPR003954">
    <property type="entry name" value="RRM_euk-type"/>
</dbReference>
<dbReference type="GO" id="GO:0005737">
    <property type="term" value="C:cytoplasm"/>
    <property type="evidence" value="ECO:0007669"/>
    <property type="project" value="UniProtKB-SubCell"/>
</dbReference>
<sequence>MEEQCSLYVGDLDPSVTEEQLIQSFSKIQGYISAVLCPDTITGRSLCYGYVNFFGYQHAMHAIEIMNHKFINGKSIRVALSLPNSEARKSGIGNLFVKNLDISVDNSKLQHIFSKYGKIVSCKVAVTPEGKSKGYGYVQFESKESSNDAIQKVNGTIVEGKEIYVSRFISRSERFQANSGAIYTNLYVKNLDSEVTEEILREKFSQFGEITSLLISKDENGVSKGFGFVNFEHSNDAKRAEESMHGTQLESKAIYVARAQTKAERQGILSAQFEQRRKERLQKFKGLNVYVKHIDENVDDSQLNDYFSQCGVISSAKIMRDQKGASKGFGFVCFSTPEEANMAIKTLNGVKFHGKPLYLAIAQSKAERRAFLQSLYARHNSGFLRPFIANITTPSPIYHKFGYQPPWRPNGFSPPVGGPAGLQPPPLRVIPGNPPMQNRQSLYSPFPRFAGAYPMPYPQGQSQPVRFNKHTGYQQRAGNVNNLSNGHPRPRSNGNHVPLADSSCSSAKTPNEFKDLSSKLAASSAEERKDILGRLLYPLVEKLHVSKYNRFRSRRTSLMSWKFWLDLSSDFSPADRVFCPFSSPGFQSDIASKITGMLLEMDNAELLLLLESHESLAAKVEEAVQVLELYQTRSKASKGEIQATAGQLEPLSSEASFN</sequence>
<dbReference type="InterPro" id="IPR036053">
    <property type="entry name" value="PABP-dom"/>
</dbReference>
<dbReference type="InterPro" id="IPR035979">
    <property type="entry name" value="RBD_domain_sf"/>
</dbReference>
<evidence type="ECO:0000259" key="13">
    <source>
        <dbReference type="PROSITE" id="PS51309"/>
    </source>
</evidence>
<dbReference type="FunFam" id="3.30.70.330:FF:000003">
    <property type="entry name" value="Polyadenylate-binding protein"/>
    <property type="match status" value="1"/>
</dbReference>
<dbReference type="PROSITE" id="PS51309">
    <property type="entry name" value="PABC"/>
    <property type="match status" value="1"/>
</dbReference>